<organism evidence="1 2">
    <name type="scientific">Hibiscus sabdariffa</name>
    <name type="common">roselle</name>
    <dbReference type="NCBI Taxonomy" id="183260"/>
    <lineage>
        <taxon>Eukaryota</taxon>
        <taxon>Viridiplantae</taxon>
        <taxon>Streptophyta</taxon>
        <taxon>Embryophyta</taxon>
        <taxon>Tracheophyta</taxon>
        <taxon>Spermatophyta</taxon>
        <taxon>Magnoliopsida</taxon>
        <taxon>eudicotyledons</taxon>
        <taxon>Gunneridae</taxon>
        <taxon>Pentapetalae</taxon>
        <taxon>rosids</taxon>
        <taxon>malvids</taxon>
        <taxon>Malvales</taxon>
        <taxon>Malvaceae</taxon>
        <taxon>Malvoideae</taxon>
        <taxon>Hibiscus</taxon>
    </lineage>
</organism>
<reference evidence="1 2" key="1">
    <citation type="journal article" date="2024" name="G3 (Bethesda)">
        <title>Genome assembly of Hibiscus sabdariffa L. provides insights into metabolisms of medicinal natural products.</title>
        <authorList>
            <person name="Kim T."/>
        </authorList>
    </citation>
    <scope>NUCLEOTIDE SEQUENCE [LARGE SCALE GENOMIC DNA]</scope>
    <source>
        <strain evidence="1">TK-2024</strain>
        <tissue evidence="1">Old leaves</tissue>
    </source>
</reference>
<gene>
    <name evidence="1" type="ORF">V6N12_037238</name>
</gene>
<evidence type="ECO:0000313" key="1">
    <source>
        <dbReference type="EMBL" id="KAK8513870.1"/>
    </source>
</evidence>
<proteinExistence type="predicted"/>
<accession>A0ABR2C3C5</accession>
<comment type="caution">
    <text evidence="1">The sequence shown here is derived from an EMBL/GenBank/DDBJ whole genome shotgun (WGS) entry which is preliminary data.</text>
</comment>
<keyword evidence="2" id="KW-1185">Reference proteome</keyword>
<dbReference type="Proteomes" id="UP001472677">
    <property type="component" value="Unassembled WGS sequence"/>
</dbReference>
<evidence type="ECO:0000313" key="2">
    <source>
        <dbReference type="Proteomes" id="UP001472677"/>
    </source>
</evidence>
<sequence>MATSSSSSAKGLPFRFSSATIKERYYNIVATKNRWEEQGFMFDDDLENYGLEPIIYKRLNDLGWLRLGRQLAKANLNWVREFYAHNAEGNDTVNVRGRRVPANSATINNLLDLPNNNPNI</sequence>
<name>A0ABR2C3C5_9ROSI</name>
<dbReference type="EMBL" id="JBBPBM010000068">
    <property type="protein sequence ID" value="KAK8513870.1"/>
    <property type="molecule type" value="Genomic_DNA"/>
</dbReference>
<protein>
    <submittedName>
        <fullName evidence="1">Uncharacterized protein</fullName>
    </submittedName>
</protein>